<dbReference type="EMBL" id="JBHSGO010000034">
    <property type="protein sequence ID" value="MFC4665342.1"/>
    <property type="molecule type" value="Genomic_DNA"/>
</dbReference>
<proteinExistence type="predicted"/>
<protein>
    <submittedName>
        <fullName evidence="2">NifU family protein</fullName>
    </submittedName>
</protein>
<gene>
    <name evidence="2" type="ORF">ACFO3G_01730</name>
</gene>
<sequence length="105" mass="11375">MTTSAHFPTRNELQAVLDRDVTPTMASHNGGVNIKEIREDGAVVVEFVGSCRFCPAAQDTLETLVASAFASSFPKSDIRVVLDSGVSDELIAQAKMILNKRSHQQ</sequence>
<comment type="caution">
    <text evidence="2">The sequence shown here is derived from an EMBL/GenBank/DDBJ whole genome shotgun (WGS) entry which is preliminary data.</text>
</comment>
<accession>A0ABV9K5W7</accession>
<keyword evidence="3" id="KW-1185">Reference proteome</keyword>
<dbReference type="Pfam" id="PF01106">
    <property type="entry name" value="NifU"/>
    <property type="match status" value="1"/>
</dbReference>
<evidence type="ECO:0000259" key="1">
    <source>
        <dbReference type="Pfam" id="PF01106"/>
    </source>
</evidence>
<dbReference type="SUPFAM" id="SSF117916">
    <property type="entry name" value="Fe-S cluster assembly (FSCA) domain-like"/>
    <property type="match status" value="1"/>
</dbReference>
<dbReference type="Gene3D" id="3.30.300.130">
    <property type="entry name" value="Fe-S cluster assembly (FSCA)"/>
    <property type="match status" value="1"/>
</dbReference>
<dbReference type="InterPro" id="IPR034904">
    <property type="entry name" value="FSCA_dom_sf"/>
</dbReference>
<evidence type="ECO:0000313" key="2">
    <source>
        <dbReference type="EMBL" id="MFC4665342.1"/>
    </source>
</evidence>
<dbReference type="InterPro" id="IPR001075">
    <property type="entry name" value="NIF_FeS_clus_asmbl_NifU_C"/>
</dbReference>
<evidence type="ECO:0000313" key="3">
    <source>
        <dbReference type="Proteomes" id="UP001596020"/>
    </source>
</evidence>
<feature type="domain" description="NIF system FeS cluster assembly NifU C-terminal" evidence="1">
    <location>
        <begin position="14"/>
        <end position="75"/>
    </location>
</feature>
<dbReference type="RefSeq" id="WP_380077375.1">
    <property type="nucleotide sequence ID" value="NZ_JBHSGO010000034.1"/>
</dbReference>
<organism evidence="2 3">
    <name type="scientific">Falsiporphyromonas endometrii</name>
    <dbReference type="NCBI Taxonomy" id="1387297"/>
    <lineage>
        <taxon>Bacteria</taxon>
        <taxon>Pseudomonadati</taxon>
        <taxon>Bacteroidota</taxon>
        <taxon>Bacteroidia</taxon>
        <taxon>Bacteroidales</taxon>
        <taxon>Porphyromonadaceae</taxon>
        <taxon>Falsiporphyromonas</taxon>
    </lineage>
</organism>
<dbReference type="Proteomes" id="UP001596020">
    <property type="component" value="Unassembled WGS sequence"/>
</dbReference>
<name>A0ABV9K5W7_9PORP</name>
<reference evidence="3" key="1">
    <citation type="journal article" date="2019" name="Int. J. Syst. Evol. Microbiol.">
        <title>The Global Catalogue of Microorganisms (GCM) 10K type strain sequencing project: providing services to taxonomists for standard genome sequencing and annotation.</title>
        <authorList>
            <consortium name="The Broad Institute Genomics Platform"/>
            <consortium name="The Broad Institute Genome Sequencing Center for Infectious Disease"/>
            <person name="Wu L."/>
            <person name="Ma J."/>
        </authorList>
    </citation>
    <scope>NUCLEOTIDE SEQUENCE [LARGE SCALE GENOMIC DNA]</scope>
    <source>
        <strain evidence="3">CGMCC 4.7357</strain>
    </source>
</reference>